<dbReference type="SMART" id="SM00926">
    <property type="entry name" value="Molybdop_Fe4S4"/>
    <property type="match status" value="1"/>
</dbReference>
<evidence type="ECO:0000256" key="4">
    <source>
        <dbReference type="ARBA" id="ARBA00023014"/>
    </source>
</evidence>
<reference evidence="6" key="1">
    <citation type="submission" date="2021-10" db="EMBL/GenBank/DDBJ databases">
        <title>The complete genome sequence of Leeia sp. TBRC 13508.</title>
        <authorList>
            <person name="Charoenyingcharoen P."/>
            <person name="Yukphan P."/>
        </authorList>
    </citation>
    <scope>NUCLEOTIDE SEQUENCE</scope>
    <source>
        <strain evidence="6">TBRC 13508</strain>
    </source>
</reference>
<keyword evidence="3" id="KW-0408">Iron</keyword>
<name>A0ABS8DAZ8_9NEIS</name>
<keyword evidence="7" id="KW-1185">Reference proteome</keyword>
<dbReference type="InterPro" id="IPR006657">
    <property type="entry name" value="MoPterin_dinucl-bd_dom"/>
</dbReference>
<dbReference type="Gene3D" id="3.30.2070.10">
    <property type="entry name" value="Formate dehydrogenase/DMSO reductase"/>
    <property type="match status" value="1"/>
</dbReference>
<organism evidence="6 7">
    <name type="scientific">Leeia speluncae</name>
    <dbReference type="NCBI Taxonomy" id="2884804"/>
    <lineage>
        <taxon>Bacteria</taxon>
        <taxon>Pseudomonadati</taxon>
        <taxon>Pseudomonadota</taxon>
        <taxon>Betaproteobacteria</taxon>
        <taxon>Neisseriales</taxon>
        <taxon>Leeiaceae</taxon>
        <taxon>Leeia</taxon>
    </lineage>
</organism>
<dbReference type="InterPro" id="IPR009010">
    <property type="entry name" value="Asp_de-COase-like_dom_sf"/>
</dbReference>
<dbReference type="PROSITE" id="PS51669">
    <property type="entry name" value="4FE4S_MOW_BIS_MGD"/>
    <property type="match status" value="1"/>
</dbReference>
<dbReference type="PANTHER" id="PTHR43742">
    <property type="entry name" value="TRIMETHYLAMINE-N-OXIDE REDUCTASE"/>
    <property type="match status" value="1"/>
</dbReference>
<dbReference type="Gene3D" id="2.20.25.90">
    <property type="entry name" value="ADC-like domains"/>
    <property type="match status" value="1"/>
</dbReference>
<evidence type="ECO:0000259" key="5">
    <source>
        <dbReference type="PROSITE" id="PS51669"/>
    </source>
</evidence>
<protein>
    <submittedName>
        <fullName evidence="6">Molybdopterin oxidoreductase family protein</fullName>
    </submittedName>
</protein>
<dbReference type="SUPFAM" id="SSF50692">
    <property type="entry name" value="ADC-like"/>
    <property type="match status" value="1"/>
</dbReference>
<evidence type="ECO:0000313" key="6">
    <source>
        <dbReference type="EMBL" id="MCB6185393.1"/>
    </source>
</evidence>
<dbReference type="Pfam" id="PF04879">
    <property type="entry name" value="Molybdop_Fe4S4"/>
    <property type="match status" value="1"/>
</dbReference>
<proteinExistence type="inferred from homology"/>
<dbReference type="PANTHER" id="PTHR43742:SF6">
    <property type="entry name" value="OXIDOREDUCTASE YYAE-RELATED"/>
    <property type="match status" value="1"/>
</dbReference>
<dbReference type="Proteomes" id="UP001165395">
    <property type="component" value="Unassembled WGS sequence"/>
</dbReference>
<evidence type="ECO:0000256" key="2">
    <source>
        <dbReference type="ARBA" id="ARBA00022723"/>
    </source>
</evidence>
<dbReference type="Gene3D" id="3.40.50.740">
    <property type="match status" value="1"/>
</dbReference>
<feature type="domain" description="4Fe-4S Mo/W bis-MGD-type" evidence="5">
    <location>
        <begin position="20"/>
        <end position="77"/>
    </location>
</feature>
<dbReference type="InterPro" id="IPR050612">
    <property type="entry name" value="Prok_Mopterin_Oxidored"/>
</dbReference>
<evidence type="ECO:0000313" key="7">
    <source>
        <dbReference type="Proteomes" id="UP001165395"/>
    </source>
</evidence>
<dbReference type="Gene3D" id="3.40.228.10">
    <property type="entry name" value="Dimethylsulfoxide Reductase, domain 2"/>
    <property type="match status" value="1"/>
</dbReference>
<gene>
    <name evidence="6" type="ORF">LIN78_17745</name>
</gene>
<keyword evidence="2" id="KW-0479">Metal-binding</keyword>
<dbReference type="CDD" id="cd02786">
    <property type="entry name" value="MopB_CT_3"/>
    <property type="match status" value="1"/>
</dbReference>
<evidence type="ECO:0000256" key="3">
    <source>
        <dbReference type="ARBA" id="ARBA00023004"/>
    </source>
</evidence>
<dbReference type="InterPro" id="IPR006656">
    <property type="entry name" value="Mopterin_OxRdtase"/>
</dbReference>
<accession>A0ABS8DAZ8</accession>
<keyword evidence="4" id="KW-0411">Iron-sulfur</keyword>
<dbReference type="CDD" id="cd02766">
    <property type="entry name" value="MopB_3"/>
    <property type="match status" value="1"/>
</dbReference>
<dbReference type="Gene3D" id="2.40.40.20">
    <property type="match status" value="1"/>
</dbReference>
<sequence length="711" mass="78331">MRFFFWYYRYIPLRIEFRMKTLVKGACPHDCPDTCAMQITVENDRVIKVNGAPDHEPTKGALCTKVAKYTERLYHAERVLHPLKRVGQKGEGKFEQISWGEALDTIAGKLTEIAKRSPESILPYNYAGTMGLVQADSMSARLFHRLGASLLGKTICASAGSTALKHTYGAGVGMQMQFFNESKLIVLWGTNSITSNLHLWSRIQDAKRLGAKVVAIDPYRSLTAEKCDAHIALLPGTDGAFALGVMNLLIQNNWLDHDYITQFSVGFDELKERAKRYSPEVVADICGIEAAELEWFAKLYGETAVIEKAPVAIRLNYGMQRSHGGGQAVRAVACLPTLVGAWRNRAGGLLLSSSGFFPVNMASLQRPDLLPDPAHPPRTINMSTIGDALCHLGDEAFGPKVEAVVVYNSNPVAVAPDSVKVAKGFAREDLFTVVLEHFLTDTCDYADIVLPATMQMEHLDIHKSYGHTWYVVNEKAVSAPGECLSNTEIFRQLAKKMGLADACFTEDDETLLAQAIDVDHPALLGISREQLRETGWFQLNLPDAPFAEGRFYTTDGKCHFYSVALEKEGLDPLPDFVAPIESKKSNPSLAEKYPLAMISPPARNFMNTTFANIQTLMPKPAVPTIEIHPDDAILRGIKDGQQVKALNDRGELLLTAIVTPKVRKGVVVIPSIWWKKKAPDGKNANELTSQALTDLGQAPTFYDCLVEVLPA</sequence>
<dbReference type="EMBL" id="JAJBZT010000018">
    <property type="protein sequence ID" value="MCB6185393.1"/>
    <property type="molecule type" value="Genomic_DNA"/>
</dbReference>
<dbReference type="InterPro" id="IPR037920">
    <property type="entry name" value="YoaE_C"/>
</dbReference>
<dbReference type="RefSeq" id="WP_227182225.1">
    <property type="nucleotide sequence ID" value="NZ_JAJBZT010000018.1"/>
</dbReference>
<evidence type="ECO:0000256" key="1">
    <source>
        <dbReference type="ARBA" id="ARBA00010312"/>
    </source>
</evidence>
<dbReference type="SUPFAM" id="SSF53706">
    <property type="entry name" value="Formate dehydrogenase/DMSO reductase, domains 1-3"/>
    <property type="match status" value="1"/>
</dbReference>
<dbReference type="Pfam" id="PF00384">
    <property type="entry name" value="Molybdopterin"/>
    <property type="match status" value="1"/>
</dbReference>
<dbReference type="InterPro" id="IPR006963">
    <property type="entry name" value="Mopterin_OxRdtase_4Fe-4S_dom"/>
</dbReference>
<dbReference type="Pfam" id="PF01568">
    <property type="entry name" value="Molydop_binding"/>
    <property type="match status" value="1"/>
</dbReference>
<comment type="similarity">
    <text evidence="1">Belongs to the prokaryotic molybdopterin-containing oxidoreductase family.</text>
</comment>
<comment type="caution">
    <text evidence="6">The sequence shown here is derived from an EMBL/GenBank/DDBJ whole genome shotgun (WGS) entry which is preliminary data.</text>
</comment>